<dbReference type="InterPro" id="IPR000014">
    <property type="entry name" value="PAS"/>
</dbReference>
<proteinExistence type="predicted"/>
<evidence type="ECO:0000259" key="3">
    <source>
        <dbReference type="Pfam" id="PF13426"/>
    </source>
</evidence>
<evidence type="ECO:0000256" key="1">
    <source>
        <dbReference type="SAM" id="Coils"/>
    </source>
</evidence>
<dbReference type="Pfam" id="PF13426">
    <property type="entry name" value="PAS_9"/>
    <property type="match status" value="1"/>
</dbReference>
<dbReference type="InterPro" id="IPR035965">
    <property type="entry name" value="PAS-like_dom_sf"/>
</dbReference>
<feature type="region of interest" description="Disordered" evidence="2">
    <location>
        <begin position="27"/>
        <end position="48"/>
    </location>
</feature>
<dbReference type="NCBIfam" id="TIGR00229">
    <property type="entry name" value="sensory_box"/>
    <property type="match status" value="1"/>
</dbReference>
<protein>
    <recommendedName>
        <fullName evidence="3">PAS domain-containing protein</fullName>
    </recommendedName>
</protein>
<gene>
    <name evidence="4" type="ORF">S01H4_52292</name>
</gene>
<name>X1CUV4_9ZZZZ</name>
<feature type="coiled-coil region" evidence="1">
    <location>
        <begin position="106"/>
        <end position="137"/>
    </location>
</feature>
<keyword evidence="1" id="KW-0175">Coiled coil</keyword>
<dbReference type="SUPFAM" id="SSF55785">
    <property type="entry name" value="PYP-like sensor domain (PAS domain)"/>
    <property type="match status" value="1"/>
</dbReference>
<comment type="caution">
    <text evidence="4">The sequence shown here is derived from an EMBL/GenBank/DDBJ whole genome shotgun (WGS) entry which is preliminary data.</text>
</comment>
<feature type="non-terminal residue" evidence="4">
    <location>
        <position position="155"/>
    </location>
</feature>
<evidence type="ECO:0000256" key="2">
    <source>
        <dbReference type="SAM" id="MobiDB-lite"/>
    </source>
</evidence>
<dbReference type="EMBL" id="BART01029860">
    <property type="protein sequence ID" value="GAH11572.1"/>
    <property type="molecule type" value="Genomic_DNA"/>
</dbReference>
<organism evidence="4">
    <name type="scientific">marine sediment metagenome</name>
    <dbReference type="NCBI Taxonomy" id="412755"/>
    <lineage>
        <taxon>unclassified sequences</taxon>
        <taxon>metagenomes</taxon>
        <taxon>ecological metagenomes</taxon>
    </lineage>
</organism>
<dbReference type="Gene3D" id="3.30.450.20">
    <property type="entry name" value="PAS domain"/>
    <property type="match status" value="1"/>
</dbReference>
<dbReference type="AlphaFoldDB" id="X1CUV4"/>
<evidence type="ECO:0000313" key="4">
    <source>
        <dbReference type="EMBL" id="GAH11572.1"/>
    </source>
</evidence>
<accession>X1CUV4</accession>
<feature type="domain" description="PAS" evidence="3">
    <location>
        <begin position="11"/>
        <end position="105"/>
    </location>
</feature>
<sequence>MLLAPPDWLFIAGNKATLEMFGAKNEKEFSSKTPGDLSPEYQPDGQISSEKAGKMIGKAMRNDSHFFEWTHKRINGDEFPATVLLTRVKLEGKELLTATVRDITESKKTEKELQKYRDHLEKIVEERTTELQESEEKYRIFFKTSKDCIFITSKE</sequence>
<reference evidence="4" key="1">
    <citation type="journal article" date="2014" name="Front. Microbiol.">
        <title>High frequency of phylogenetically diverse reductive dehalogenase-homologous genes in deep subseafloor sedimentary metagenomes.</title>
        <authorList>
            <person name="Kawai M."/>
            <person name="Futagami T."/>
            <person name="Toyoda A."/>
            <person name="Takaki Y."/>
            <person name="Nishi S."/>
            <person name="Hori S."/>
            <person name="Arai W."/>
            <person name="Tsubouchi T."/>
            <person name="Morono Y."/>
            <person name="Uchiyama I."/>
            <person name="Ito T."/>
            <person name="Fujiyama A."/>
            <person name="Inagaki F."/>
            <person name="Takami H."/>
        </authorList>
    </citation>
    <scope>NUCLEOTIDE SEQUENCE</scope>
    <source>
        <strain evidence="4">Expedition CK06-06</strain>
    </source>
</reference>